<comment type="caution">
    <text evidence="1">The sequence shown here is derived from an EMBL/GenBank/DDBJ whole genome shotgun (WGS) entry which is preliminary data.</text>
</comment>
<proteinExistence type="predicted"/>
<dbReference type="Proteomes" id="UP000663879">
    <property type="component" value="Unassembled WGS sequence"/>
</dbReference>
<organism evidence="1 2">
    <name type="scientific">Brachionus calyciflorus</name>
    <dbReference type="NCBI Taxonomy" id="104777"/>
    <lineage>
        <taxon>Eukaryota</taxon>
        <taxon>Metazoa</taxon>
        <taxon>Spiralia</taxon>
        <taxon>Gnathifera</taxon>
        <taxon>Rotifera</taxon>
        <taxon>Eurotatoria</taxon>
        <taxon>Monogononta</taxon>
        <taxon>Pseudotrocha</taxon>
        <taxon>Ploima</taxon>
        <taxon>Brachionidae</taxon>
        <taxon>Brachionus</taxon>
    </lineage>
</organism>
<evidence type="ECO:0000313" key="1">
    <source>
        <dbReference type="EMBL" id="CAF0736272.1"/>
    </source>
</evidence>
<dbReference type="OrthoDB" id="10197595at2759"/>
<reference evidence="1" key="1">
    <citation type="submission" date="2021-02" db="EMBL/GenBank/DDBJ databases">
        <authorList>
            <person name="Nowell W R."/>
        </authorList>
    </citation>
    <scope>NUCLEOTIDE SEQUENCE</scope>
    <source>
        <strain evidence="1">Ploen Becks lab</strain>
    </source>
</reference>
<protein>
    <submittedName>
        <fullName evidence="1">Uncharacterized protein</fullName>
    </submittedName>
</protein>
<name>A0A813N997_9BILA</name>
<dbReference type="AlphaFoldDB" id="A0A813N997"/>
<accession>A0A813N997</accession>
<sequence>MENKIELPNLKDALKCTVSEQVTTNLEELLGRLRNGYYDYVCSAQEYIEYDKFESTGEVLTDADIVELVKKPDETENE</sequence>
<evidence type="ECO:0000313" key="2">
    <source>
        <dbReference type="Proteomes" id="UP000663879"/>
    </source>
</evidence>
<gene>
    <name evidence="1" type="ORF">OXX778_LOCUS3142</name>
</gene>
<keyword evidence="2" id="KW-1185">Reference proteome</keyword>
<dbReference type="EMBL" id="CAJNOC010000268">
    <property type="protein sequence ID" value="CAF0736272.1"/>
    <property type="molecule type" value="Genomic_DNA"/>
</dbReference>